<feature type="domain" description="Isochorismatase-like" evidence="2">
    <location>
        <begin position="9"/>
        <end position="154"/>
    </location>
</feature>
<dbReference type="OrthoDB" id="9794942at2"/>
<dbReference type="SUPFAM" id="SSF52499">
    <property type="entry name" value="Isochorismatase-like hydrolases"/>
    <property type="match status" value="1"/>
</dbReference>
<dbReference type="EMBL" id="AP012057">
    <property type="protein sequence ID" value="BAN00974.1"/>
    <property type="molecule type" value="Genomic_DNA"/>
</dbReference>
<dbReference type="PANTHER" id="PTHR43540:SF1">
    <property type="entry name" value="ISOCHORISMATASE HYDROLASE"/>
    <property type="match status" value="1"/>
</dbReference>
<proteinExistence type="predicted"/>
<dbReference type="AlphaFoldDB" id="A0A6C7DWQ9"/>
<sequence length="206" mass="22483">MIPRFGPDTCLLLIDVQQGVDVLEHWGGPTGRRNNPDAESVMASLLDEWRAAGRTVAFTRHDSREADSPLKFSLPTGAQKPGFEPLDGDIVIDKDVNSGWVGTQLELQLRRHGINRLVVVGFFTNMCVETTVRMAGNMGYDTYLVPDGCATTNRVGPDGVDHDPETVHQLSVASLHGEFCTALSPSDASALIHHDIDHIDRVQGNE</sequence>
<name>A0A6C7DWQ9_ILUCY</name>
<dbReference type="InterPro" id="IPR050272">
    <property type="entry name" value="Isochorismatase-like_hydrls"/>
</dbReference>
<dbReference type="GO" id="GO:0016787">
    <property type="term" value="F:hydrolase activity"/>
    <property type="evidence" value="ECO:0007669"/>
    <property type="project" value="UniProtKB-KW"/>
</dbReference>
<dbReference type="Proteomes" id="UP000011863">
    <property type="component" value="Chromosome"/>
</dbReference>
<dbReference type="Gene3D" id="3.40.50.850">
    <property type="entry name" value="Isochorismatase-like"/>
    <property type="match status" value="1"/>
</dbReference>
<accession>A0A6C7DWQ9</accession>
<dbReference type="Pfam" id="PF00857">
    <property type="entry name" value="Isochorismatase"/>
    <property type="match status" value="1"/>
</dbReference>
<dbReference type="InterPro" id="IPR036380">
    <property type="entry name" value="Isochorismatase-like_sf"/>
</dbReference>
<keyword evidence="4" id="KW-1185">Reference proteome</keyword>
<evidence type="ECO:0000256" key="1">
    <source>
        <dbReference type="ARBA" id="ARBA00022801"/>
    </source>
</evidence>
<dbReference type="PANTHER" id="PTHR43540">
    <property type="entry name" value="PEROXYUREIDOACRYLATE/UREIDOACRYLATE AMIDOHYDROLASE-RELATED"/>
    <property type="match status" value="1"/>
</dbReference>
<reference evidence="3 4" key="1">
    <citation type="journal article" date="2013" name="Int. J. Syst. Evol. Microbiol.">
        <title>Ilumatobacter nonamiense sp. nov. and Ilumatobacter coccineum sp. nov., isolated from seashore sand.</title>
        <authorList>
            <person name="Matsumoto A."/>
            <person name="Kasai H."/>
            <person name="Matsuo Y."/>
            <person name="Shizuri Y."/>
            <person name="Ichikawa N."/>
            <person name="Fujita N."/>
            <person name="Omura S."/>
            <person name="Takahashi Y."/>
        </authorList>
    </citation>
    <scope>NUCLEOTIDE SEQUENCE [LARGE SCALE GENOMIC DNA]</scope>
    <source>
        <strain evidence="4">NBRC 103263 / KCTC 29153 / YM16-304</strain>
    </source>
</reference>
<gene>
    <name evidence="3" type="ORF">YM304_06600</name>
</gene>
<dbReference type="KEGG" id="aym:YM304_06600"/>
<evidence type="ECO:0000313" key="3">
    <source>
        <dbReference type="EMBL" id="BAN00974.1"/>
    </source>
</evidence>
<evidence type="ECO:0000313" key="4">
    <source>
        <dbReference type="Proteomes" id="UP000011863"/>
    </source>
</evidence>
<organism evidence="3 4">
    <name type="scientific">Ilumatobacter coccineus (strain NBRC 103263 / KCTC 29153 / YM16-304)</name>
    <dbReference type="NCBI Taxonomy" id="1313172"/>
    <lineage>
        <taxon>Bacteria</taxon>
        <taxon>Bacillati</taxon>
        <taxon>Actinomycetota</taxon>
        <taxon>Acidimicrobiia</taxon>
        <taxon>Acidimicrobiales</taxon>
        <taxon>Ilumatobacteraceae</taxon>
        <taxon>Ilumatobacter</taxon>
    </lineage>
</organism>
<keyword evidence="1" id="KW-0378">Hydrolase</keyword>
<evidence type="ECO:0000259" key="2">
    <source>
        <dbReference type="Pfam" id="PF00857"/>
    </source>
</evidence>
<protein>
    <submittedName>
        <fullName evidence="3">Isochorismatase family protein</fullName>
    </submittedName>
</protein>
<dbReference type="InterPro" id="IPR000868">
    <property type="entry name" value="Isochorismatase-like_dom"/>
</dbReference>